<proteinExistence type="predicted"/>
<dbReference type="GeneID" id="73737998"/>
<gene>
    <name evidence="2" type="ORF">PSA3335_26055</name>
</gene>
<dbReference type="RefSeq" id="WP_019741356.1">
    <property type="nucleotide sequence ID" value="NZ_CP008742.1"/>
</dbReference>
<reference evidence="2 3" key="1">
    <citation type="journal article" date="2010" name="Environ. Microbiol.">
        <title>Annotation and overview of the Pseudomonas savastanoi pv. savastanoi NCPPB 3335 draft genome reveals the virulence gene complement of a tumour-inducing pathogen of woody hosts.</title>
        <authorList>
            <person name="Rodriguez-Palenzuela P."/>
            <person name="Matas I.M."/>
            <person name="Murillo J."/>
            <person name="Lopez-Solanilla E."/>
            <person name="Bardaji L."/>
            <person name="Perez-Martinez I."/>
            <person name="Rodriguez-Moskera M.E."/>
            <person name="Penyalver R."/>
            <person name="Lopez M.M."/>
            <person name="Quesada J.M."/>
            <person name="Biehl B.S."/>
            <person name="Perna N.T."/>
            <person name="Glasner J.D."/>
            <person name="Cabot E.L."/>
            <person name="Neeno-Eckwall E."/>
            <person name="Ramos C."/>
        </authorList>
    </citation>
    <scope>NUCLEOTIDE SEQUENCE [LARGE SCALE GENOMIC DNA]</scope>
    <source>
        <strain evidence="2 3">NCPPB 3335</strain>
    </source>
</reference>
<dbReference type="KEGG" id="psav:PSA3335_26055"/>
<sequence>MAKHLTVKDVKAIVEHINSVEQAGLTWDAICDGVTLVIGKRPTRQSLCKHVAIASAYKSRKTNERTAATSLAKPASLAIAAQRIRRLESELAEQRERNRQLLEHFLIVQYNAYKHGVKEDQLLMPLPPIDRERTDSA</sequence>
<organism evidence="2 3">
    <name type="scientific">Pseudomonas savastanoi pv. savastanoi NCPPB 3335</name>
    <dbReference type="NCBI Taxonomy" id="693985"/>
    <lineage>
        <taxon>Bacteria</taxon>
        <taxon>Pseudomonadati</taxon>
        <taxon>Pseudomonadota</taxon>
        <taxon>Gammaproteobacteria</taxon>
        <taxon>Pseudomonadales</taxon>
        <taxon>Pseudomonadaceae</taxon>
        <taxon>Pseudomonas</taxon>
    </lineage>
</organism>
<dbReference type="AlphaFoldDB" id="A0ABC8BJH3"/>
<protein>
    <submittedName>
        <fullName evidence="2">Uncharacterized protein</fullName>
    </submittedName>
</protein>
<dbReference type="Proteomes" id="UP000005729">
    <property type="component" value="Chromosome"/>
</dbReference>
<accession>A0ABC8BJH3</accession>
<evidence type="ECO:0000313" key="2">
    <source>
        <dbReference type="EMBL" id="ARD14211.1"/>
    </source>
</evidence>
<name>A0ABC8BJH3_PSESS</name>
<evidence type="ECO:0000256" key="1">
    <source>
        <dbReference type="SAM" id="Coils"/>
    </source>
</evidence>
<dbReference type="EMBL" id="CP008742">
    <property type="protein sequence ID" value="ARD14211.1"/>
    <property type="molecule type" value="Genomic_DNA"/>
</dbReference>
<evidence type="ECO:0000313" key="3">
    <source>
        <dbReference type="Proteomes" id="UP000005729"/>
    </source>
</evidence>
<keyword evidence="1" id="KW-0175">Coiled coil</keyword>
<feature type="coiled-coil region" evidence="1">
    <location>
        <begin position="77"/>
        <end position="104"/>
    </location>
</feature>